<sequence length="60" mass="6476">MSGCSIRLIWASGCARRVRGDLAGFRCASYDCLASRADALFELTDAMLCADGPMGRWADD</sequence>
<dbReference type="Proteomes" id="UP000291144">
    <property type="component" value="Unassembled WGS sequence"/>
</dbReference>
<reference evidence="1 2" key="1">
    <citation type="submission" date="2019-02" db="EMBL/GenBank/DDBJ databases">
        <title>Kribbella capetownensis sp. nov. and Kribbella speibonae sp. nov., isolated from soil.</title>
        <authorList>
            <person name="Curtis S.M."/>
            <person name="Norton I."/>
            <person name="Everest G.J."/>
            <person name="Meyers P.R."/>
        </authorList>
    </citation>
    <scope>NUCLEOTIDE SEQUENCE [LARGE SCALE GENOMIC DNA]</scope>
    <source>
        <strain evidence="1 2">NRRL B-24813</strain>
    </source>
</reference>
<evidence type="ECO:0000313" key="1">
    <source>
        <dbReference type="EMBL" id="TCC51476.1"/>
    </source>
</evidence>
<proteinExistence type="predicted"/>
<comment type="caution">
    <text evidence="1">The sequence shown here is derived from an EMBL/GenBank/DDBJ whole genome shotgun (WGS) entry which is preliminary data.</text>
</comment>
<protein>
    <submittedName>
        <fullName evidence="1">Uncharacterized protein</fullName>
    </submittedName>
</protein>
<evidence type="ECO:0000313" key="2">
    <source>
        <dbReference type="Proteomes" id="UP000291144"/>
    </source>
</evidence>
<name>A0A4R0K173_9ACTN</name>
<organism evidence="1 2">
    <name type="scientific">Kribbella pittospori</name>
    <dbReference type="NCBI Taxonomy" id="722689"/>
    <lineage>
        <taxon>Bacteria</taxon>
        <taxon>Bacillati</taxon>
        <taxon>Actinomycetota</taxon>
        <taxon>Actinomycetes</taxon>
        <taxon>Propionibacteriales</taxon>
        <taxon>Kribbellaceae</taxon>
        <taxon>Kribbella</taxon>
    </lineage>
</organism>
<accession>A0A4R0K173</accession>
<gene>
    <name evidence="1" type="ORF">E0H73_40870</name>
</gene>
<dbReference type="AlphaFoldDB" id="A0A4R0K173"/>
<dbReference type="OrthoDB" id="3339508at2"/>
<dbReference type="EMBL" id="SJKB01000023">
    <property type="protein sequence ID" value="TCC51476.1"/>
    <property type="molecule type" value="Genomic_DNA"/>
</dbReference>
<keyword evidence="2" id="KW-1185">Reference proteome</keyword>